<dbReference type="CDD" id="cd00158">
    <property type="entry name" value="RHOD"/>
    <property type="match status" value="1"/>
</dbReference>
<dbReference type="PROSITE" id="PS50206">
    <property type="entry name" value="RHODANESE_3"/>
    <property type="match status" value="1"/>
</dbReference>
<protein>
    <submittedName>
        <fullName evidence="3">Rhodanese-like domain-containing protein</fullName>
    </submittedName>
</protein>
<feature type="compositionally biased region" description="Low complexity" evidence="1">
    <location>
        <begin position="156"/>
        <end position="169"/>
    </location>
</feature>
<evidence type="ECO:0000256" key="1">
    <source>
        <dbReference type="SAM" id="MobiDB-lite"/>
    </source>
</evidence>
<dbReference type="SMART" id="SM00450">
    <property type="entry name" value="RHOD"/>
    <property type="match status" value="1"/>
</dbReference>
<feature type="domain" description="Rhodanese" evidence="2">
    <location>
        <begin position="39"/>
        <end position="129"/>
    </location>
</feature>
<dbReference type="InterPro" id="IPR036873">
    <property type="entry name" value="Rhodanese-like_dom_sf"/>
</dbReference>
<dbReference type="Gene3D" id="3.40.250.10">
    <property type="entry name" value="Rhodanese-like domain"/>
    <property type="match status" value="1"/>
</dbReference>
<dbReference type="PANTHER" id="PTHR43031">
    <property type="entry name" value="FAD-DEPENDENT OXIDOREDUCTASE"/>
    <property type="match status" value="1"/>
</dbReference>
<dbReference type="RefSeq" id="WP_187467269.1">
    <property type="nucleotide sequence ID" value="NZ_JACSIT010000120.1"/>
</dbReference>
<feature type="compositionally biased region" description="Basic and acidic residues" evidence="1">
    <location>
        <begin position="173"/>
        <end position="184"/>
    </location>
</feature>
<comment type="caution">
    <text evidence="3">The sequence shown here is derived from an EMBL/GenBank/DDBJ whole genome shotgun (WGS) entry which is preliminary data.</text>
</comment>
<evidence type="ECO:0000313" key="4">
    <source>
        <dbReference type="Proteomes" id="UP000650081"/>
    </source>
</evidence>
<accession>A0A923PPV4</accession>
<dbReference type="InterPro" id="IPR050229">
    <property type="entry name" value="GlpE_sulfurtransferase"/>
</dbReference>
<name>A0A923PPV4_9BACT</name>
<dbReference type="Pfam" id="PF00581">
    <property type="entry name" value="Rhodanese"/>
    <property type="match status" value="1"/>
</dbReference>
<evidence type="ECO:0000313" key="3">
    <source>
        <dbReference type="EMBL" id="MBC6995223.1"/>
    </source>
</evidence>
<sequence>MKTIYFSVLMLGLLLLSGQILGQASSVAAVAPNAVLPMVAQGTLVIDVREANEIEVLAYDVPGVINIPLSELPDRLAELPTDRPLILACRTGLRSAKAGNLLAAAHFAPLFHIEGGIIAWEAAGLPVKKSGRAPDAPATGQKPCCPPGTADQTTGKSCCAKASGATATAGCGGKEKGKSCGTKE</sequence>
<reference evidence="3" key="1">
    <citation type="submission" date="2020-08" db="EMBL/GenBank/DDBJ databases">
        <title>Lewinella bacteria from marine environments.</title>
        <authorList>
            <person name="Zhong Y."/>
        </authorList>
    </citation>
    <scope>NUCLEOTIDE SEQUENCE</scope>
    <source>
        <strain evidence="3">KCTC 42187</strain>
    </source>
</reference>
<dbReference type="AlphaFoldDB" id="A0A923PPV4"/>
<gene>
    <name evidence="3" type="ORF">H9S92_13675</name>
</gene>
<dbReference type="Proteomes" id="UP000650081">
    <property type="component" value="Unassembled WGS sequence"/>
</dbReference>
<feature type="region of interest" description="Disordered" evidence="1">
    <location>
        <begin position="129"/>
        <end position="184"/>
    </location>
</feature>
<proteinExistence type="predicted"/>
<dbReference type="EMBL" id="JACSIT010000120">
    <property type="protein sequence ID" value="MBC6995223.1"/>
    <property type="molecule type" value="Genomic_DNA"/>
</dbReference>
<dbReference type="InterPro" id="IPR001763">
    <property type="entry name" value="Rhodanese-like_dom"/>
</dbReference>
<keyword evidence="4" id="KW-1185">Reference proteome</keyword>
<dbReference type="SUPFAM" id="SSF52821">
    <property type="entry name" value="Rhodanese/Cell cycle control phosphatase"/>
    <property type="match status" value="1"/>
</dbReference>
<evidence type="ECO:0000259" key="2">
    <source>
        <dbReference type="PROSITE" id="PS50206"/>
    </source>
</evidence>
<dbReference type="PANTHER" id="PTHR43031:SF18">
    <property type="entry name" value="RHODANESE-RELATED SULFURTRANSFERASES"/>
    <property type="match status" value="1"/>
</dbReference>
<organism evidence="3 4">
    <name type="scientific">Neolewinella lacunae</name>
    <dbReference type="NCBI Taxonomy" id="1517758"/>
    <lineage>
        <taxon>Bacteria</taxon>
        <taxon>Pseudomonadati</taxon>
        <taxon>Bacteroidota</taxon>
        <taxon>Saprospiria</taxon>
        <taxon>Saprospirales</taxon>
        <taxon>Lewinellaceae</taxon>
        <taxon>Neolewinella</taxon>
    </lineage>
</organism>